<reference evidence="3 4" key="1">
    <citation type="submission" date="2018-08" db="EMBL/GenBank/DDBJ databases">
        <title>Draft genome sequence of Psychrilyobacter sp. strain SD5 isolated from Black Sea water.</title>
        <authorList>
            <person name="Yadav S."/>
            <person name="Villanueva L."/>
            <person name="Damste J.S.S."/>
        </authorList>
    </citation>
    <scope>NUCLEOTIDE SEQUENCE [LARGE SCALE GENOMIC DNA]</scope>
    <source>
        <strain evidence="3 4">SD5</strain>
    </source>
</reference>
<comment type="caution">
    <text evidence="3">The sequence shown here is derived from an EMBL/GenBank/DDBJ whole genome shotgun (WGS) entry which is preliminary data.</text>
</comment>
<keyword evidence="4" id="KW-1185">Reference proteome</keyword>
<evidence type="ECO:0000313" key="3">
    <source>
        <dbReference type="EMBL" id="REI39529.1"/>
    </source>
</evidence>
<dbReference type="InterPro" id="IPR018649">
    <property type="entry name" value="SHOCT"/>
</dbReference>
<sequence>MHGYGFGAHMLIFWIFIIVLMVSIFRDSSSGKNKYSKQSETAIEILKKRYAKGEITSEEYQEIKQKL</sequence>
<dbReference type="EMBL" id="QUAJ01000041">
    <property type="protein sequence ID" value="REI39529.1"/>
    <property type="molecule type" value="Genomic_DNA"/>
</dbReference>
<keyword evidence="1" id="KW-1133">Transmembrane helix</keyword>
<evidence type="ECO:0000256" key="1">
    <source>
        <dbReference type="SAM" id="Phobius"/>
    </source>
</evidence>
<evidence type="ECO:0000259" key="2">
    <source>
        <dbReference type="Pfam" id="PF09851"/>
    </source>
</evidence>
<dbReference type="Pfam" id="PF09851">
    <property type="entry name" value="SHOCT"/>
    <property type="match status" value="1"/>
</dbReference>
<protein>
    <submittedName>
        <fullName evidence="3">SHOCT domain-containing protein</fullName>
    </submittedName>
</protein>
<feature type="domain" description="SHOCT" evidence="2">
    <location>
        <begin position="41"/>
        <end position="67"/>
    </location>
</feature>
<feature type="transmembrane region" description="Helical" evidence="1">
    <location>
        <begin position="6"/>
        <end position="25"/>
    </location>
</feature>
<name>A0ABX9KDB4_9FUSO</name>
<evidence type="ECO:0000313" key="4">
    <source>
        <dbReference type="Proteomes" id="UP000263486"/>
    </source>
</evidence>
<keyword evidence="1" id="KW-0812">Transmembrane</keyword>
<dbReference type="Proteomes" id="UP000263486">
    <property type="component" value="Unassembled WGS sequence"/>
</dbReference>
<proteinExistence type="predicted"/>
<keyword evidence="1" id="KW-0472">Membrane</keyword>
<organism evidence="3 4">
    <name type="scientific">Psychrilyobacter piezotolerans</name>
    <dbReference type="NCBI Taxonomy" id="2293438"/>
    <lineage>
        <taxon>Bacteria</taxon>
        <taxon>Fusobacteriati</taxon>
        <taxon>Fusobacteriota</taxon>
        <taxon>Fusobacteriia</taxon>
        <taxon>Fusobacteriales</taxon>
        <taxon>Fusobacteriaceae</taxon>
        <taxon>Psychrilyobacter</taxon>
    </lineage>
</organism>
<accession>A0ABX9KDB4</accession>
<gene>
    <name evidence="3" type="ORF">DYH56_14515</name>
</gene>